<evidence type="ECO:0000313" key="7">
    <source>
        <dbReference type="EMBL" id="UUD34857.1"/>
    </source>
</evidence>
<keyword evidence="3 8" id="KW-0808">Transferase</keyword>
<evidence type="ECO:0000313" key="8">
    <source>
        <dbReference type="EMBL" id="VDR42296.1"/>
    </source>
</evidence>
<gene>
    <name evidence="8" type="primary">galU</name>
    <name evidence="8" type="ORF">NCTC10126_00814</name>
    <name evidence="7" type="ORF">NPA07_03480</name>
</gene>
<dbReference type="Pfam" id="PF00483">
    <property type="entry name" value="NTP_transferase"/>
    <property type="match status" value="1"/>
</dbReference>
<evidence type="ECO:0000256" key="3">
    <source>
        <dbReference type="ARBA" id="ARBA00022679"/>
    </source>
</evidence>
<sequence>MKSNKSEIKKIKKLIIPAAGWGTRFLPMTKIIHKELVPILDTPVIDRLVDEALESGIEEILIVLSDRKVDLLNFFRVDQDLQTELILKGKKDILAKVKKTNRSNYITKVIQKEQHGLGHALATCKEFLDNEPFAIILGDDLIKAKTPAIKQLINFYNQTGANVIGVQSVDREYINKYGIVNPINSKEKDNKYFEIDGAVEKPSPEKAPSNKAILGRYVFNYEILEILSKIEYDGKNEIQVVDAFDELMRKYNQKIYAYEFEGTRYDLGSMEGFVKANIDYALEEPQIAEQIKEFIKQKNKEI</sequence>
<evidence type="ECO:0000256" key="5">
    <source>
        <dbReference type="ARBA" id="ARBA00048128"/>
    </source>
</evidence>
<dbReference type="SUPFAM" id="SSF53448">
    <property type="entry name" value="Nucleotide-diphospho-sugar transferases"/>
    <property type="match status" value="1"/>
</dbReference>
<evidence type="ECO:0000256" key="2">
    <source>
        <dbReference type="ARBA" id="ARBA00012415"/>
    </source>
</evidence>
<dbReference type="Proteomes" id="UP000280036">
    <property type="component" value="Unassembled WGS sequence"/>
</dbReference>
<dbReference type="InterPro" id="IPR005835">
    <property type="entry name" value="NTP_transferase_dom"/>
</dbReference>
<feature type="domain" description="Nucleotidyl transferase" evidence="6">
    <location>
        <begin position="15"/>
        <end position="280"/>
    </location>
</feature>
<protein>
    <recommendedName>
        <fullName evidence="2">UTP--glucose-1-phosphate uridylyltransferase</fullName>
        <ecNumber evidence="2">2.7.7.9</ecNumber>
    </recommendedName>
</protein>
<evidence type="ECO:0000313" key="9">
    <source>
        <dbReference type="Proteomes" id="UP000280036"/>
    </source>
</evidence>
<evidence type="ECO:0000313" key="10">
    <source>
        <dbReference type="Proteomes" id="UP001058569"/>
    </source>
</evidence>
<keyword evidence="10" id="KW-1185">Reference proteome</keyword>
<dbReference type="OrthoDB" id="9803871at2"/>
<dbReference type="GO" id="GO:0006011">
    <property type="term" value="P:UDP-alpha-D-glucose metabolic process"/>
    <property type="evidence" value="ECO:0007669"/>
    <property type="project" value="InterPro"/>
</dbReference>
<dbReference type="EMBL" id="CP101806">
    <property type="protein sequence ID" value="UUD34857.1"/>
    <property type="molecule type" value="Genomic_DNA"/>
</dbReference>
<dbReference type="EMBL" id="UZVY01000001">
    <property type="protein sequence ID" value="VDR42296.1"/>
    <property type="molecule type" value="Genomic_DNA"/>
</dbReference>
<dbReference type="RefSeq" id="WP_126118495.1">
    <property type="nucleotide sequence ID" value="NZ_CP101806.1"/>
</dbReference>
<evidence type="ECO:0000259" key="6">
    <source>
        <dbReference type="Pfam" id="PF00483"/>
    </source>
</evidence>
<dbReference type="AlphaFoldDB" id="A0A3P8MET9"/>
<dbReference type="Gene3D" id="3.90.550.10">
    <property type="entry name" value="Spore Coat Polysaccharide Biosynthesis Protein SpsA, Chain A"/>
    <property type="match status" value="1"/>
</dbReference>
<accession>A0A3P8MET9</accession>
<dbReference type="PANTHER" id="PTHR43197:SF1">
    <property type="entry name" value="UTP--GLUCOSE-1-PHOSPHATE URIDYLYLTRANSFERASE"/>
    <property type="match status" value="1"/>
</dbReference>
<keyword evidence="4 8" id="KW-0548">Nucleotidyltransferase</keyword>
<dbReference type="InterPro" id="IPR005771">
    <property type="entry name" value="GalU_uridylyltTrfase_bac/arc"/>
</dbReference>
<name>A0A3P8MET9_9BACT</name>
<reference evidence="8 9" key="1">
    <citation type="submission" date="2018-12" db="EMBL/GenBank/DDBJ databases">
        <authorList>
            <consortium name="Pathogen Informatics"/>
        </authorList>
    </citation>
    <scope>NUCLEOTIDE SEQUENCE [LARGE SCALE GENOMIC DNA]</scope>
    <source>
        <strain evidence="8 9">NCTC10126</strain>
    </source>
</reference>
<dbReference type="Proteomes" id="UP001058569">
    <property type="component" value="Chromosome"/>
</dbReference>
<evidence type="ECO:0000256" key="4">
    <source>
        <dbReference type="ARBA" id="ARBA00022695"/>
    </source>
</evidence>
<comment type="catalytic activity">
    <reaction evidence="5">
        <text>alpha-D-glucose 1-phosphate + UTP + H(+) = UDP-alpha-D-glucose + diphosphate</text>
        <dbReference type="Rhea" id="RHEA:19889"/>
        <dbReference type="ChEBI" id="CHEBI:15378"/>
        <dbReference type="ChEBI" id="CHEBI:33019"/>
        <dbReference type="ChEBI" id="CHEBI:46398"/>
        <dbReference type="ChEBI" id="CHEBI:58601"/>
        <dbReference type="ChEBI" id="CHEBI:58885"/>
        <dbReference type="EC" id="2.7.7.9"/>
    </reaction>
</comment>
<organism evidence="8 9">
    <name type="scientific">Mycoplasmopsis caviae</name>
    <dbReference type="NCBI Taxonomy" id="55603"/>
    <lineage>
        <taxon>Bacteria</taxon>
        <taxon>Bacillati</taxon>
        <taxon>Mycoplasmatota</taxon>
        <taxon>Mycoplasmoidales</taxon>
        <taxon>Metamycoplasmataceae</taxon>
        <taxon>Mycoplasmopsis</taxon>
    </lineage>
</organism>
<proteinExistence type="inferred from homology"/>
<evidence type="ECO:0000256" key="1">
    <source>
        <dbReference type="ARBA" id="ARBA00006890"/>
    </source>
</evidence>
<dbReference type="GO" id="GO:0003983">
    <property type="term" value="F:UTP:glucose-1-phosphate uridylyltransferase activity"/>
    <property type="evidence" value="ECO:0007669"/>
    <property type="project" value="UniProtKB-EC"/>
</dbReference>
<dbReference type="PANTHER" id="PTHR43197">
    <property type="entry name" value="UTP--GLUCOSE-1-PHOSPHATE URIDYLYLTRANSFERASE"/>
    <property type="match status" value="1"/>
</dbReference>
<comment type="similarity">
    <text evidence="1">Belongs to the UDPGP type 2 family.</text>
</comment>
<reference evidence="7" key="2">
    <citation type="submission" date="2022-07" db="EMBL/GenBank/DDBJ databases">
        <title>Complete genome of Mycoplasma caviae type strain G122.</title>
        <authorList>
            <person name="Spergser J."/>
        </authorList>
    </citation>
    <scope>NUCLEOTIDE SEQUENCE</scope>
    <source>
        <strain evidence="7">G122</strain>
    </source>
</reference>
<dbReference type="EC" id="2.7.7.9" evidence="2"/>
<dbReference type="InterPro" id="IPR029044">
    <property type="entry name" value="Nucleotide-diphossugar_trans"/>
</dbReference>